<name>A0A2P4PXJ1_RHIID</name>
<proteinExistence type="predicted"/>
<keyword evidence="2" id="KW-1185">Reference proteome</keyword>
<dbReference type="SUPFAM" id="SSF52047">
    <property type="entry name" value="RNI-like"/>
    <property type="match status" value="1"/>
</dbReference>
<gene>
    <name evidence="1" type="ORF">GLOIN_2v1619431</name>
</gene>
<sequence>MMHYISCCRLTIYTLADSCPNLKTLKLNYCDEISYMGIRKIAQFYFWNSSMFRV</sequence>
<evidence type="ECO:0000313" key="1">
    <source>
        <dbReference type="EMBL" id="POG70102.1"/>
    </source>
</evidence>
<dbReference type="Proteomes" id="UP000018888">
    <property type="component" value="Unassembled WGS sequence"/>
</dbReference>
<dbReference type="Gene3D" id="3.80.10.10">
    <property type="entry name" value="Ribonuclease Inhibitor"/>
    <property type="match status" value="1"/>
</dbReference>
<protein>
    <submittedName>
        <fullName evidence="1">Uncharacterized protein</fullName>
    </submittedName>
</protein>
<reference evidence="1 2" key="2">
    <citation type="journal article" date="2018" name="New Phytol.">
        <title>High intraspecific genome diversity in the model arbuscular mycorrhizal symbiont Rhizophagus irregularis.</title>
        <authorList>
            <person name="Chen E.C.H."/>
            <person name="Morin E."/>
            <person name="Beaudet D."/>
            <person name="Noel J."/>
            <person name="Yildirir G."/>
            <person name="Ndikumana S."/>
            <person name="Charron P."/>
            <person name="St-Onge C."/>
            <person name="Giorgi J."/>
            <person name="Kruger M."/>
            <person name="Marton T."/>
            <person name="Ropars J."/>
            <person name="Grigoriev I.V."/>
            <person name="Hainaut M."/>
            <person name="Henrissat B."/>
            <person name="Roux C."/>
            <person name="Martin F."/>
            <person name="Corradi N."/>
        </authorList>
    </citation>
    <scope>NUCLEOTIDE SEQUENCE [LARGE SCALE GENOMIC DNA]</scope>
    <source>
        <strain evidence="1 2">DAOM 197198</strain>
    </source>
</reference>
<reference evidence="1 2" key="1">
    <citation type="journal article" date="2013" name="Proc. Natl. Acad. Sci. U.S.A.">
        <title>Genome of an arbuscular mycorrhizal fungus provides insight into the oldest plant symbiosis.</title>
        <authorList>
            <person name="Tisserant E."/>
            <person name="Malbreil M."/>
            <person name="Kuo A."/>
            <person name="Kohler A."/>
            <person name="Symeonidi A."/>
            <person name="Balestrini R."/>
            <person name="Charron P."/>
            <person name="Duensing N."/>
            <person name="Frei Dit Frey N."/>
            <person name="Gianinazzi-Pearson V."/>
            <person name="Gilbert L.B."/>
            <person name="Handa Y."/>
            <person name="Herr J.R."/>
            <person name="Hijri M."/>
            <person name="Koul R."/>
            <person name="Kawaguchi M."/>
            <person name="Krajinski F."/>
            <person name="Lammers P.J."/>
            <person name="Masclaux F.G."/>
            <person name="Murat C."/>
            <person name="Morin E."/>
            <person name="Ndikumana S."/>
            <person name="Pagni M."/>
            <person name="Petitpierre D."/>
            <person name="Requena N."/>
            <person name="Rosikiewicz P."/>
            <person name="Riley R."/>
            <person name="Saito K."/>
            <person name="San Clemente H."/>
            <person name="Shapiro H."/>
            <person name="van Tuinen D."/>
            <person name="Becard G."/>
            <person name="Bonfante P."/>
            <person name="Paszkowski U."/>
            <person name="Shachar-Hill Y.Y."/>
            <person name="Tuskan G.A."/>
            <person name="Young P.W."/>
            <person name="Sanders I.R."/>
            <person name="Henrissat B."/>
            <person name="Rensing S.A."/>
            <person name="Grigoriev I.V."/>
            <person name="Corradi N."/>
            <person name="Roux C."/>
            <person name="Martin F."/>
        </authorList>
    </citation>
    <scope>NUCLEOTIDE SEQUENCE [LARGE SCALE GENOMIC DNA]</scope>
    <source>
        <strain evidence="1 2">DAOM 197198</strain>
    </source>
</reference>
<dbReference type="AlphaFoldDB" id="A0A2P4PXJ1"/>
<accession>A0A2P4PXJ1</accession>
<organism evidence="1 2">
    <name type="scientific">Rhizophagus irregularis (strain DAOM 181602 / DAOM 197198 / MUCL 43194)</name>
    <name type="common">Arbuscular mycorrhizal fungus</name>
    <name type="synonym">Glomus intraradices</name>
    <dbReference type="NCBI Taxonomy" id="747089"/>
    <lineage>
        <taxon>Eukaryota</taxon>
        <taxon>Fungi</taxon>
        <taxon>Fungi incertae sedis</taxon>
        <taxon>Mucoromycota</taxon>
        <taxon>Glomeromycotina</taxon>
        <taxon>Glomeromycetes</taxon>
        <taxon>Glomerales</taxon>
        <taxon>Glomeraceae</taxon>
        <taxon>Rhizophagus</taxon>
    </lineage>
</organism>
<dbReference type="InterPro" id="IPR032675">
    <property type="entry name" value="LRR_dom_sf"/>
</dbReference>
<evidence type="ECO:0000313" key="2">
    <source>
        <dbReference type="Proteomes" id="UP000018888"/>
    </source>
</evidence>
<comment type="caution">
    <text evidence="1">The sequence shown here is derived from an EMBL/GenBank/DDBJ whole genome shotgun (WGS) entry which is preliminary data.</text>
</comment>
<dbReference type="EMBL" id="AUPC02000125">
    <property type="protein sequence ID" value="POG70102.1"/>
    <property type="molecule type" value="Genomic_DNA"/>
</dbReference>